<accession>A0A2J6Q6E3</accession>
<evidence type="ECO:0000256" key="1">
    <source>
        <dbReference type="SAM" id="Phobius"/>
    </source>
</evidence>
<organism evidence="2 3">
    <name type="scientific">Hyaloscypha hepaticicola</name>
    <dbReference type="NCBI Taxonomy" id="2082293"/>
    <lineage>
        <taxon>Eukaryota</taxon>
        <taxon>Fungi</taxon>
        <taxon>Dikarya</taxon>
        <taxon>Ascomycota</taxon>
        <taxon>Pezizomycotina</taxon>
        <taxon>Leotiomycetes</taxon>
        <taxon>Helotiales</taxon>
        <taxon>Hyaloscyphaceae</taxon>
        <taxon>Hyaloscypha</taxon>
    </lineage>
</organism>
<keyword evidence="1" id="KW-1133">Transmembrane helix</keyword>
<evidence type="ECO:0000313" key="3">
    <source>
        <dbReference type="Proteomes" id="UP000235672"/>
    </source>
</evidence>
<keyword evidence="1" id="KW-0472">Membrane</keyword>
<feature type="transmembrane region" description="Helical" evidence="1">
    <location>
        <begin position="104"/>
        <end position="124"/>
    </location>
</feature>
<proteinExistence type="predicted"/>
<keyword evidence="3" id="KW-1185">Reference proteome</keyword>
<dbReference type="AlphaFoldDB" id="A0A2J6Q6E3"/>
<sequence length="187" mass="20532">MMVGPGKPCKICSARFTSRQTRHEGRGSIILSISKLLLPGRIAQLTPTKAVQQSALHEKDAIRASIDRAWETALAASTEGYSAFVILYLKRLCVCCRCRQTTKASARCVLVVVVVVVLAAVELLQTTTSKRPTYLLGEFWPDAEERQCAADCQRGLDWGWSGGLKLPCGPTRRRERLDTNPASQPSS</sequence>
<dbReference type="EMBL" id="KZ613479">
    <property type="protein sequence ID" value="PMD21857.1"/>
    <property type="molecule type" value="Genomic_DNA"/>
</dbReference>
<protein>
    <submittedName>
        <fullName evidence="2">Uncharacterized protein</fullName>
    </submittedName>
</protein>
<gene>
    <name evidence="2" type="ORF">NA56DRAFT_103041</name>
</gene>
<name>A0A2J6Q6E3_9HELO</name>
<evidence type="ECO:0000313" key="2">
    <source>
        <dbReference type="EMBL" id="PMD21857.1"/>
    </source>
</evidence>
<dbReference type="Proteomes" id="UP000235672">
    <property type="component" value="Unassembled WGS sequence"/>
</dbReference>
<reference evidence="2 3" key="1">
    <citation type="submission" date="2016-05" db="EMBL/GenBank/DDBJ databases">
        <title>A degradative enzymes factory behind the ericoid mycorrhizal symbiosis.</title>
        <authorList>
            <consortium name="DOE Joint Genome Institute"/>
            <person name="Martino E."/>
            <person name="Morin E."/>
            <person name="Grelet G."/>
            <person name="Kuo A."/>
            <person name="Kohler A."/>
            <person name="Daghino S."/>
            <person name="Barry K."/>
            <person name="Choi C."/>
            <person name="Cichocki N."/>
            <person name="Clum A."/>
            <person name="Copeland A."/>
            <person name="Hainaut M."/>
            <person name="Haridas S."/>
            <person name="Labutti K."/>
            <person name="Lindquist E."/>
            <person name="Lipzen A."/>
            <person name="Khouja H.-R."/>
            <person name="Murat C."/>
            <person name="Ohm R."/>
            <person name="Olson A."/>
            <person name="Spatafora J."/>
            <person name="Veneault-Fourrey C."/>
            <person name="Henrissat B."/>
            <person name="Grigoriev I."/>
            <person name="Martin F."/>
            <person name="Perotto S."/>
        </authorList>
    </citation>
    <scope>NUCLEOTIDE SEQUENCE [LARGE SCALE GENOMIC DNA]</scope>
    <source>
        <strain evidence="2 3">UAMH 7357</strain>
    </source>
</reference>
<keyword evidence="1" id="KW-0812">Transmembrane</keyword>